<name>A0A671KLC7_9TELE</name>
<dbReference type="SMART" id="SM00028">
    <property type="entry name" value="TPR"/>
    <property type="match status" value="4"/>
</dbReference>
<sequence length="783" mass="88794">MLQLEAAVLGGLSPDWKQSGFSTAGSLLQLVCEGDFEAVLFSSAVQGLLGGASEEGDSIEAYLERQVLSYLSDATEDQRKTALLALAVGCLNLFAQSNWTGPPVELHISDFLPEALLQKFSQPAALNMAVLSSLQLDGESVYSLVSNPLLLLLTRVIFINCGAKLETLQLLPWWTLRYVSLHQQILEERSPQLFSLMLMCKYEELFTNNTHKNLAIQFHLECSYTCLTYYEYRRAKEHLQTARSLSGVDVNMTGALGKRTRFQENFVAQLILDVKRKDNSPVPNFESPSLTPTPKELLPKIFLIDCGLLLCSIDFQKNNPVHKLNNEELLAFTTCLLSQPKFWAVEVTSLCLRTKLERGSSRRVERAMMQTQVRHSSEPTCTLIMQLASLLTDLGLTSSALLIYERLELWEDAVVCLERMGQHGKAEEILRRELEKKETPSLYCLLGDVLKDPEYYDRAWELSKHRSARAQRSKALHHLRHKEFQQCVECFERSLRINSMQLGVWFSLGCAYFSLEGYEGAAKAFQRCVGLEPDNSEAWNNLSTAYIKLRMKEKAFRTLQEALKCNYERWQIWENFIAVCVDLGEFSEAIRAYHRLMDLKDKYKDVEVLEILVRAVVDNLTDHRGEQASNLKAKLQELFGRVSARCSTDAQIWKQYARLYGDGHSNNVEDSEKALQFLSKAHRCETQAAGWEKDMGNFRSVVKGARDMANVSISCSRSKRNPQEALQLLSSARLSLKSLVTKAKQLYTDVATGELHDDLRGDVTELEQLITELQDLSAQLRSQ</sequence>
<keyword evidence="1" id="KW-0677">Repeat</keyword>
<dbReference type="PANTHER" id="PTHR16193:SF0">
    <property type="entry name" value="TETRATRICOPEPTIDE REPEAT PROTEIN 27"/>
    <property type="match status" value="1"/>
</dbReference>
<evidence type="ECO:0000256" key="1">
    <source>
        <dbReference type="ARBA" id="ARBA00022737"/>
    </source>
</evidence>
<comment type="similarity">
    <text evidence="3">Belongs to the TTC27 family.</text>
</comment>
<dbReference type="Pfam" id="PF13432">
    <property type="entry name" value="TPR_16"/>
    <property type="match status" value="1"/>
</dbReference>
<proteinExistence type="inferred from homology"/>
<evidence type="ECO:0000313" key="7">
    <source>
        <dbReference type="Ensembl" id="ENSSANP00000008236.1"/>
    </source>
</evidence>
<protein>
    <recommendedName>
        <fullName evidence="4">Tetratricopeptide repeat protein 27</fullName>
    </recommendedName>
</protein>
<evidence type="ECO:0000256" key="5">
    <source>
        <dbReference type="PROSITE-ProRule" id="PRU00339"/>
    </source>
</evidence>
<dbReference type="Gene3D" id="1.25.40.10">
    <property type="entry name" value="Tetratricopeptide repeat domain"/>
    <property type="match status" value="1"/>
</dbReference>
<evidence type="ECO:0000256" key="6">
    <source>
        <dbReference type="SAM" id="Coils"/>
    </source>
</evidence>
<dbReference type="AlphaFoldDB" id="A0A671KLC7"/>
<evidence type="ECO:0000313" key="8">
    <source>
        <dbReference type="Proteomes" id="UP000472260"/>
    </source>
</evidence>
<dbReference type="PROSITE" id="PS50005">
    <property type="entry name" value="TPR"/>
    <property type="match status" value="2"/>
</dbReference>
<evidence type="ECO:0000256" key="2">
    <source>
        <dbReference type="ARBA" id="ARBA00022803"/>
    </source>
</evidence>
<gene>
    <name evidence="7" type="primary">LOC107689788</name>
</gene>
<dbReference type="PANTHER" id="PTHR16193">
    <property type="entry name" value="TETRATRICOPEPTIDE REPEAT PROTEIN 27"/>
    <property type="match status" value="1"/>
</dbReference>
<feature type="repeat" description="TPR" evidence="5">
    <location>
        <begin position="536"/>
        <end position="569"/>
    </location>
</feature>
<evidence type="ECO:0000256" key="4">
    <source>
        <dbReference type="ARBA" id="ARBA00024124"/>
    </source>
</evidence>
<keyword evidence="2 5" id="KW-0802">TPR repeat</keyword>
<dbReference type="InterPro" id="IPR019734">
    <property type="entry name" value="TPR_rpt"/>
</dbReference>
<evidence type="ECO:0000256" key="3">
    <source>
        <dbReference type="ARBA" id="ARBA00024020"/>
    </source>
</evidence>
<feature type="coiled-coil region" evidence="6">
    <location>
        <begin position="756"/>
        <end position="783"/>
    </location>
</feature>
<dbReference type="Ensembl" id="ENSSANT00000008843.1">
    <property type="protein sequence ID" value="ENSSANP00000008236.1"/>
    <property type="gene ID" value="ENSSANG00000004117.1"/>
</dbReference>
<accession>A0A671KLC7</accession>
<dbReference type="InterPro" id="IPR044244">
    <property type="entry name" value="TTC27/Emw1"/>
</dbReference>
<organism evidence="7 8">
    <name type="scientific">Sinocyclocheilus anshuiensis</name>
    <dbReference type="NCBI Taxonomy" id="1608454"/>
    <lineage>
        <taxon>Eukaryota</taxon>
        <taxon>Metazoa</taxon>
        <taxon>Chordata</taxon>
        <taxon>Craniata</taxon>
        <taxon>Vertebrata</taxon>
        <taxon>Euteleostomi</taxon>
        <taxon>Actinopterygii</taxon>
        <taxon>Neopterygii</taxon>
        <taxon>Teleostei</taxon>
        <taxon>Ostariophysi</taxon>
        <taxon>Cypriniformes</taxon>
        <taxon>Cyprinidae</taxon>
        <taxon>Cyprininae</taxon>
        <taxon>Sinocyclocheilus</taxon>
    </lineage>
</organism>
<dbReference type="Proteomes" id="UP000472260">
    <property type="component" value="Unassembled WGS sequence"/>
</dbReference>
<keyword evidence="8" id="KW-1185">Reference proteome</keyword>
<reference evidence="7" key="2">
    <citation type="submission" date="2025-09" db="UniProtKB">
        <authorList>
            <consortium name="Ensembl"/>
        </authorList>
    </citation>
    <scope>IDENTIFICATION</scope>
</reference>
<reference evidence="7" key="1">
    <citation type="submission" date="2025-08" db="UniProtKB">
        <authorList>
            <consortium name="Ensembl"/>
        </authorList>
    </citation>
    <scope>IDENTIFICATION</scope>
</reference>
<keyword evidence="6" id="KW-0175">Coiled coil</keyword>
<dbReference type="InterPro" id="IPR011990">
    <property type="entry name" value="TPR-like_helical_dom_sf"/>
</dbReference>
<feature type="repeat" description="TPR" evidence="5">
    <location>
        <begin position="502"/>
        <end position="535"/>
    </location>
</feature>
<dbReference type="SUPFAM" id="SSF48452">
    <property type="entry name" value="TPR-like"/>
    <property type="match status" value="1"/>
</dbReference>